<feature type="domain" description="HTH lysR-type" evidence="5">
    <location>
        <begin position="1"/>
        <end position="63"/>
    </location>
</feature>
<name>A0A0G8ZYD9_XANPE</name>
<dbReference type="EMBL" id="JAAGYU010000002">
    <property type="protein sequence ID" value="NEL74808.1"/>
    <property type="molecule type" value="Genomic_DNA"/>
</dbReference>
<dbReference type="InterPro" id="IPR036390">
    <property type="entry name" value="WH_DNA-bd_sf"/>
</dbReference>
<dbReference type="InterPro" id="IPR005119">
    <property type="entry name" value="LysR_subst-bd"/>
</dbReference>
<dbReference type="PANTHER" id="PTHR30537:SF79">
    <property type="entry name" value="TRANSCRIPTIONAL REGULATOR-RELATED"/>
    <property type="match status" value="1"/>
</dbReference>
<protein>
    <submittedName>
        <fullName evidence="7">LysR family transcriptional regulator</fullName>
    </submittedName>
</protein>
<dbReference type="GeneID" id="61779601"/>
<reference evidence="8 10" key="2">
    <citation type="submission" date="2018-02" db="EMBL/GenBank/DDBJ databases">
        <title>Characterization of Xanthomonas diversity in transplant houses and field plants.</title>
        <authorList>
            <person name="Abrahamian P."/>
            <person name="Timilsina S."/>
            <person name="Minsavage G.V."/>
            <person name="Goss E.M."/>
            <person name="Jones J.B."/>
            <person name="Vallad G.E."/>
        </authorList>
    </citation>
    <scope>NUCLEOTIDE SEQUENCE [LARGE SCALE GENOMIC DNA]</scope>
    <source>
        <strain evidence="8 10">GEV2132</strain>
    </source>
</reference>
<comment type="caution">
    <text evidence="7">The sequence shown here is derived from an EMBL/GenBank/DDBJ whole genome shotgun (WGS) entry which is preliminary data.</text>
</comment>
<dbReference type="Proteomes" id="UP000471082">
    <property type="component" value="Unassembled WGS sequence"/>
</dbReference>
<evidence type="ECO:0000313" key="11">
    <source>
        <dbReference type="Proteomes" id="UP000471082"/>
    </source>
</evidence>
<keyword evidence="4" id="KW-0804">Transcription</keyword>
<accession>A0A0G8ZYD9</accession>
<dbReference type="AlphaFoldDB" id="A0A0G8ZYD9"/>
<evidence type="ECO:0000313" key="8">
    <source>
        <dbReference type="EMBL" id="RXD54261.1"/>
    </source>
</evidence>
<evidence type="ECO:0000313" key="6">
    <source>
        <dbReference type="EMBL" id="KLC02860.1"/>
    </source>
</evidence>
<dbReference type="SUPFAM" id="SSF46785">
    <property type="entry name" value="Winged helix' DNA-binding domain"/>
    <property type="match status" value="1"/>
</dbReference>
<dbReference type="GO" id="GO:0006351">
    <property type="term" value="P:DNA-templated transcription"/>
    <property type="evidence" value="ECO:0007669"/>
    <property type="project" value="TreeGrafter"/>
</dbReference>
<dbReference type="Proteomes" id="UP000035369">
    <property type="component" value="Unassembled WGS sequence"/>
</dbReference>
<gene>
    <name evidence="8" type="ORF">DB769_09745</name>
    <name evidence="7" type="ORF">G3W61_00805</name>
    <name evidence="6" type="ORF">XP315_18595</name>
</gene>
<organism evidence="7 11">
    <name type="scientific">Xanthomonas perforans</name>
    <dbReference type="NCBI Taxonomy" id="442694"/>
    <lineage>
        <taxon>Bacteria</taxon>
        <taxon>Pseudomonadati</taxon>
        <taxon>Pseudomonadota</taxon>
        <taxon>Gammaproteobacteria</taxon>
        <taxon>Lysobacterales</taxon>
        <taxon>Lysobacteraceae</taxon>
        <taxon>Xanthomonas</taxon>
    </lineage>
</organism>
<dbReference type="Gene3D" id="3.40.190.10">
    <property type="entry name" value="Periplasmic binding protein-like II"/>
    <property type="match status" value="2"/>
</dbReference>
<dbReference type="InterPro" id="IPR036388">
    <property type="entry name" value="WH-like_DNA-bd_sf"/>
</dbReference>
<dbReference type="InterPro" id="IPR058163">
    <property type="entry name" value="LysR-type_TF_proteobact-type"/>
</dbReference>
<dbReference type="CDD" id="cd08432">
    <property type="entry name" value="PBP2_GcdR_TrpI_HvrB_AmpR_like"/>
    <property type="match status" value="1"/>
</dbReference>
<dbReference type="Pfam" id="PF03466">
    <property type="entry name" value="LysR_substrate"/>
    <property type="match status" value="1"/>
</dbReference>
<dbReference type="GO" id="GO:0043565">
    <property type="term" value="F:sequence-specific DNA binding"/>
    <property type="evidence" value="ECO:0007669"/>
    <property type="project" value="TreeGrafter"/>
</dbReference>
<dbReference type="KEGG" id="xpe:BJD13_02665"/>
<evidence type="ECO:0000256" key="3">
    <source>
        <dbReference type="ARBA" id="ARBA00023125"/>
    </source>
</evidence>
<dbReference type="EMBL" id="JZUY01000048">
    <property type="protein sequence ID" value="KLC02860.1"/>
    <property type="molecule type" value="Genomic_DNA"/>
</dbReference>
<dbReference type="FunFam" id="1.10.10.10:FF:000689">
    <property type="entry name" value="Transcriptional regulator, LysR family"/>
    <property type="match status" value="1"/>
</dbReference>
<dbReference type="PRINTS" id="PR00039">
    <property type="entry name" value="HTHLYSR"/>
</dbReference>
<evidence type="ECO:0000313" key="10">
    <source>
        <dbReference type="Proteomes" id="UP000289372"/>
    </source>
</evidence>
<sequence>MNLRPTLLPALGVFAAAARHQNFAHAAEELHLTASAVSHHVRKLEALLGATLFQRLPRGVKLTAEGRQLADAATAALAEIAAVAGNLHPREDAIPLRVTTLRSLSYCWLLPRLPRFCRAYPHIRMDLQSDTAFSRFEEGGPDLGIRYGQGAWPGLTSHHLMDDELFPVASPSLPEVAALRTPAQIAQLPLLTDMSPQGWRDWFRAAQVRGTTVPPMHTFNDSTDAMRAAVYGLGAVLARKHIAQPYLQRYELVRLPGPTLKARYAYYIVHPSHRELSPAAALFIDWLKREAQDERTPMPALPAELVALPLSEGVQEPRARRRLRSASAAE</sequence>
<evidence type="ECO:0000256" key="4">
    <source>
        <dbReference type="ARBA" id="ARBA00023163"/>
    </source>
</evidence>
<dbReference type="Gene3D" id="1.10.10.10">
    <property type="entry name" value="Winged helix-like DNA-binding domain superfamily/Winged helix DNA-binding domain"/>
    <property type="match status" value="1"/>
</dbReference>
<dbReference type="Proteomes" id="UP000289372">
    <property type="component" value="Unassembled WGS sequence"/>
</dbReference>
<dbReference type="EMBL" id="PUUL01000048">
    <property type="protein sequence ID" value="RXD54261.1"/>
    <property type="molecule type" value="Genomic_DNA"/>
</dbReference>
<dbReference type="PROSITE" id="PS50931">
    <property type="entry name" value="HTH_LYSR"/>
    <property type="match status" value="1"/>
</dbReference>
<dbReference type="SUPFAM" id="SSF53850">
    <property type="entry name" value="Periplasmic binding protein-like II"/>
    <property type="match status" value="1"/>
</dbReference>
<dbReference type="RefSeq" id="WP_011348013.1">
    <property type="nucleotide sequence ID" value="NZ_CP018475.1"/>
</dbReference>
<dbReference type="Pfam" id="PF00126">
    <property type="entry name" value="HTH_1"/>
    <property type="match status" value="1"/>
</dbReference>
<dbReference type="PANTHER" id="PTHR30537">
    <property type="entry name" value="HTH-TYPE TRANSCRIPTIONAL REGULATOR"/>
    <property type="match status" value="1"/>
</dbReference>
<evidence type="ECO:0000259" key="5">
    <source>
        <dbReference type="PROSITE" id="PS50931"/>
    </source>
</evidence>
<comment type="similarity">
    <text evidence="1">Belongs to the LysR transcriptional regulatory family.</text>
</comment>
<evidence type="ECO:0000256" key="2">
    <source>
        <dbReference type="ARBA" id="ARBA00023015"/>
    </source>
</evidence>
<keyword evidence="2" id="KW-0805">Transcription regulation</keyword>
<evidence type="ECO:0000313" key="7">
    <source>
        <dbReference type="EMBL" id="NEL74808.1"/>
    </source>
</evidence>
<reference evidence="6 9" key="1">
    <citation type="submission" date="2015-02" db="EMBL/GenBank/DDBJ databases">
        <title>Whole genome sequencing of multiple isolates of three species of pepper and tomato-infecting xanthomonads reveals genetic diversity in field strains and pinpoints effectors responsible for host specificity.</title>
        <authorList>
            <person name="Schwartz A."/>
            <person name="Dahlbeck D."/>
            <person name="Staskawicz B."/>
            <person name="Bart R."/>
            <person name="Potnis N."/>
            <person name="Minsavage G."/>
            <person name="Timilsina S."/>
            <person name="Goss E."/>
            <person name="Jones J."/>
            <person name="Vallad G."/>
            <person name="Barak J."/>
            <person name="Miller S."/>
            <person name="Ritchie D."/>
            <person name="Martins J.Jr."/>
            <person name="Patane J.S."/>
            <person name="Setubal J.C."/>
        </authorList>
    </citation>
    <scope>NUCLEOTIDE SEQUENCE [LARGE SCALE GENOMIC DNA]</scope>
    <source>
        <strain evidence="6 9">Xp3-15</strain>
    </source>
</reference>
<dbReference type="InterPro" id="IPR000847">
    <property type="entry name" value="LysR_HTH_N"/>
</dbReference>
<proteinExistence type="inferred from homology"/>
<keyword evidence="3" id="KW-0238">DNA-binding</keyword>
<reference evidence="7 11" key="3">
    <citation type="submission" date="2019-11" db="EMBL/GenBank/DDBJ databases">
        <title>Genome-resolved metagenomics to study the prevalence of co-infection and intraspecific heterogeneity among plant pathogen metapopulations.</title>
        <authorList>
            <person name="Newberry E."/>
            <person name="Bhandari R."/>
            <person name="Kemble J."/>
            <person name="Sikora E."/>
            <person name="Potnis N."/>
        </authorList>
    </citation>
    <scope>NUCLEOTIDE SEQUENCE [LARGE SCALE GENOMIC DNA]</scope>
    <source>
        <strain evidence="7">Xp_Tom_Tuscaloosa_18b</strain>
    </source>
</reference>
<evidence type="ECO:0000313" key="9">
    <source>
        <dbReference type="Proteomes" id="UP000035369"/>
    </source>
</evidence>
<dbReference type="GO" id="GO:0003700">
    <property type="term" value="F:DNA-binding transcription factor activity"/>
    <property type="evidence" value="ECO:0007669"/>
    <property type="project" value="InterPro"/>
</dbReference>
<keyword evidence="9" id="KW-1185">Reference proteome</keyword>
<evidence type="ECO:0000256" key="1">
    <source>
        <dbReference type="ARBA" id="ARBA00009437"/>
    </source>
</evidence>